<evidence type="ECO:0000256" key="1">
    <source>
        <dbReference type="SAM" id="MobiDB-lite"/>
    </source>
</evidence>
<name>A0A8K0ID77_COCNU</name>
<gene>
    <name evidence="4" type="ORF">COCNU_06G015640</name>
</gene>
<dbReference type="PANTHER" id="PTHR35747">
    <property type="entry name" value="BIFUNCTIONAL INHIBITOR/LIPID-TRANSFER PROTEIN/SEED STORAGE 2S ALBUMIN SUPERFAMILY PROTEIN"/>
    <property type="match status" value="1"/>
</dbReference>
<feature type="compositionally biased region" description="Basic and acidic residues" evidence="1">
    <location>
        <begin position="147"/>
        <end position="156"/>
    </location>
</feature>
<evidence type="ECO:0000259" key="3">
    <source>
        <dbReference type="Pfam" id="PF14368"/>
    </source>
</evidence>
<dbReference type="Proteomes" id="UP000797356">
    <property type="component" value="Chromosome 6"/>
</dbReference>
<dbReference type="Gene3D" id="1.10.110.10">
    <property type="entry name" value="Plant lipid-transfer and hydrophobic proteins"/>
    <property type="match status" value="1"/>
</dbReference>
<dbReference type="PANTHER" id="PTHR35747:SF2">
    <property type="entry name" value="NON-SPECIFIC LIPID TRANSFER PROTEIN GPI-ANCHORED 25"/>
    <property type="match status" value="1"/>
</dbReference>
<accession>A0A8K0ID77</accession>
<sequence length="194" mass="19472">MKRSLALPTSPLLLAAFLLPAVAAATGSAGQVLSQLPVQCAERLAAMSSCLHHVAALPENASATPSAACCQAFSAALDGAVGGAACLCHLVREPSLLGSPVNASGLSSCGKSDGVASPTFAEICQDSGGEVETKFPPLLASTSTASERAEAPEKTEPPPSPAIVPTMPYDGASSRSMALLFHGVPFVLTLLTLC</sequence>
<evidence type="ECO:0000313" key="4">
    <source>
        <dbReference type="EMBL" id="KAG1347735.1"/>
    </source>
</evidence>
<feature type="signal peptide" evidence="2">
    <location>
        <begin position="1"/>
        <end position="24"/>
    </location>
</feature>
<evidence type="ECO:0000256" key="2">
    <source>
        <dbReference type="SAM" id="SignalP"/>
    </source>
</evidence>
<keyword evidence="2" id="KW-0732">Signal</keyword>
<reference evidence="4" key="1">
    <citation type="journal article" date="2017" name="Gigascience">
        <title>The genome draft of coconut (Cocos nucifera).</title>
        <authorList>
            <person name="Xiao Y."/>
            <person name="Xu P."/>
            <person name="Fan H."/>
            <person name="Baudouin L."/>
            <person name="Xia W."/>
            <person name="Bocs S."/>
            <person name="Xu J."/>
            <person name="Li Q."/>
            <person name="Guo A."/>
            <person name="Zhou L."/>
            <person name="Li J."/>
            <person name="Wu Y."/>
            <person name="Ma Z."/>
            <person name="Armero A."/>
            <person name="Issali A.E."/>
            <person name="Liu N."/>
            <person name="Peng M."/>
            <person name="Yang Y."/>
        </authorList>
    </citation>
    <scope>NUCLEOTIDE SEQUENCE</scope>
    <source>
        <tissue evidence="4">Spear leaf of Hainan Tall coconut</tissue>
    </source>
</reference>
<dbReference type="Pfam" id="PF14368">
    <property type="entry name" value="LTP_2"/>
    <property type="match status" value="1"/>
</dbReference>
<evidence type="ECO:0000313" key="5">
    <source>
        <dbReference type="Proteomes" id="UP000797356"/>
    </source>
</evidence>
<dbReference type="InterPro" id="IPR036312">
    <property type="entry name" value="Bifun_inhib/LTP/seed_sf"/>
</dbReference>
<dbReference type="InterPro" id="IPR053353">
    <property type="entry name" value="Plant_LTP_GPI-anchored"/>
</dbReference>
<dbReference type="OrthoDB" id="786778at2759"/>
<dbReference type="AlphaFoldDB" id="A0A8K0ID77"/>
<proteinExistence type="predicted"/>
<organism evidence="4 5">
    <name type="scientific">Cocos nucifera</name>
    <name type="common">Coconut palm</name>
    <dbReference type="NCBI Taxonomy" id="13894"/>
    <lineage>
        <taxon>Eukaryota</taxon>
        <taxon>Viridiplantae</taxon>
        <taxon>Streptophyta</taxon>
        <taxon>Embryophyta</taxon>
        <taxon>Tracheophyta</taxon>
        <taxon>Spermatophyta</taxon>
        <taxon>Magnoliopsida</taxon>
        <taxon>Liliopsida</taxon>
        <taxon>Arecaceae</taxon>
        <taxon>Arecoideae</taxon>
        <taxon>Cocoseae</taxon>
        <taxon>Attaleinae</taxon>
        <taxon>Cocos</taxon>
    </lineage>
</organism>
<dbReference type="InterPro" id="IPR016140">
    <property type="entry name" value="Bifunc_inhib/LTP/seed_store"/>
</dbReference>
<dbReference type="EMBL" id="CM017877">
    <property type="protein sequence ID" value="KAG1347735.1"/>
    <property type="molecule type" value="Genomic_DNA"/>
</dbReference>
<protein>
    <recommendedName>
        <fullName evidence="3">Bifunctional inhibitor/plant lipid transfer protein/seed storage helical domain-containing protein</fullName>
    </recommendedName>
</protein>
<feature type="region of interest" description="Disordered" evidence="1">
    <location>
        <begin position="135"/>
        <end position="164"/>
    </location>
</feature>
<keyword evidence="5" id="KW-1185">Reference proteome</keyword>
<reference evidence="4" key="2">
    <citation type="submission" date="2019-07" db="EMBL/GenBank/DDBJ databases">
        <authorList>
            <person name="Yang Y."/>
            <person name="Bocs S."/>
            <person name="Baudouin L."/>
        </authorList>
    </citation>
    <scope>NUCLEOTIDE SEQUENCE</scope>
    <source>
        <tissue evidence="4">Spear leaf of Hainan Tall coconut</tissue>
    </source>
</reference>
<comment type="caution">
    <text evidence="4">The sequence shown here is derived from an EMBL/GenBank/DDBJ whole genome shotgun (WGS) entry which is preliminary data.</text>
</comment>
<feature type="chain" id="PRO_5035472951" description="Bifunctional inhibitor/plant lipid transfer protein/seed storage helical domain-containing protein" evidence="2">
    <location>
        <begin position="25"/>
        <end position="194"/>
    </location>
</feature>
<dbReference type="SUPFAM" id="SSF47699">
    <property type="entry name" value="Bifunctional inhibitor/lipid-transfer protein/seed storage 2S albumin"/>
    <property type="match status" value="1"/>
</dbReference>
<feature type="domain" description="Bifunctional inhibitor/plant lipid transfer protein/seed storage helical" evidence="3">
    <location>
        <begin position="28"/>
        <end position="106"/>
    </location>
</feature>